<sequence length="348" mass="41263">MTKSKRKSNIELLRIIAMILIIAHHFALHGKFTFPTSLITPNRLWIQFIKMGGTIGINLFVLISGYFLIKSQNIKIDKIIKFWLQIFIYSIVLYGIFTTIGFYQFSIKELVKHLLPITFGEWWFASTYFVLYILSPFLNKLLLSLSKKDYKLFILILTIFWSVIPTLTGQKFLSDNLLWFIYLYSLSGYLRLHYNFRYNAKKYLLYSLSITLLTFLTVIIFDIIGMKYKIFAEHSTYFYDKQRIPILVLSVLLFLGFSKIDLQYNKLINIISSTTFGIYLIHDNSYVRNFLWISFFKNSSHEQDKFLIPYSISVILLVFIVCSFIEFIRQYFFESLYSNKLPKNSKKI</sequence>
<evidence type="ECO:0000259" key="2">
    <source>
        <dbReference type="Pfam" id="PF01757"/>
    </source>
</evidence>
<dbReference type="RefSeq" id="WP_111712754.1">
    <property type="nucleotide sequence ID" value="NZ_CABIZE010000002.1"/>
</dbReference>
<name>A0A6N3BNV2_9STRE</name>
<feature type="transmembrane region" description="Helical" evidence="1">
    <location>
        <begin position="48"/>
        <end position="69"/>
    </location>
</feature>
<feature type="transmembrane region" description="Helical" evidence="1">
    <location>
        <begin position="12"/>
        <end position="28"/>
    </location>
</feature>
<proteinExistence type="predicted"/>
<feature type="transmembrane region" description="Helical" evidence="1">
    <location>
        <begin position="267"/>
        <end position="287"/>
    </location>
</feature>
<evidence type="ECO:0000313" key="3">
    <source>
        <dbReference type="EMBL" id="VYU03267.1"/>
    </source>
</evidence>
<keyword evidence="3" id="KW-0012">Acyltransferase</keyword>
<feature type="transmembrane region" description="Helical" evidence="1">
    <location>
        <begin position="176"/>
        <end position="192"/>
    </location>
</feature>
<dbReference type="GO" id="GO:0016747">
    <property type="term" value="F:acyltransferase activity, transferring groups other than amino-acyl groups"/>
    <property type="evidence" value="ECO:0007669"/>
    <property type="project" value="InterPro"/>
</dbReference>
<reference evidence="3" key="1">
    <citation type="submission" date="2019-11" db="EMBL/GenBank/DDBJ databases">
        <authorList>
            <person name="Feng L."/>
        </authorList>
    </citation>
    <scope>NUCLEOTIDE SEQUENCE</scope>
    <source>
        <strain evidence="3">SLutetiensisLFYP71</strain>
    </source>
</reference>
<feature type="transmembrane region" description="Helical" evidence="1">
    <location>
        <begin position="307"/>
        <end position="328"/>
    </location>
</feature>
<dbReference type="GeneID" id="58528072"/>
<gene>
    <name evidence="3" type="ORF">SLLFYP71_01316</name>
</gene>
<evidence type="ECO:0000256" key="1">
    <source>
        <dbReference type="SAM" id="Phobius"/>
    </source>
</evidence>
<dbReference type="InterPro" id="IPR002656">
    <property type="entry name" value="Acyl_transf_3_dom"/>
</dbReference>
<protein>
    <submittedName>
        <fullName evidence="3">Acyltransferase family protein</fullName>
    </submittedName>
</protein>
<feature type="transmembrane region" description="Helical" evidence="1">
    <location>
        <begin position="123"/>
        <end position="143"/>
    </location>
</feature>
<feature type="transmembrane region" description="Helical" evidence="1">
    <location>
        <begin position="150"/>
        <end position="170"/>
    </location>
</feature>
<organism evidence="3">
    <name type="scientific">Streptococcus lutetiensis</name>
    <dbReference type="NCBI Taxonomy" id="150055"/>
    <lineage>
        <taxon>Bacteria</taxon>
        <taxon>Bacillati</taxon>
        <taxon>Bacillota</taxon>
        <taxon>Bacilli</taxon>
        <taxon>Lactobacillales</taxon>
        <taxon>Streptococcaceae</taxon>
        <taxon>Streptococcus</taxon>
    </lineage>
</organism>
<dbReference type="Pfam" id="PF01757">
    <property type="entry name" value="Acyl_transf_3"/>
    <property type="match status" value="1"/>
</dbReference>
<accession>A0A6N3BNV2</accession>
<dbReference type="AlphaFoldDB" id="A0A6N3BNV2"/>
<keyword evidence="3" id="KW-0808">Transferase</keyword>
<keyword evidence="1" id="KW-1133">Transmembrane helix</keyword>
<dbReference type="EMBL" id="CACRUI010000016">
    <property type="protein sequence ID" value="VYU03267.1"/>
    <property type="molecule type" value="Genomic_DNA"/>
</dbReference>
<feature type="transmembrane region" description="Helical" evidence="1">
    <location>
        <begin position="81"/>
        <end position="103"/>
    </location>
</feature>
<keyword evidence="1" id="KW-0472">Membrane</keyword>
<feature type="domain" description="Acyltransferase 3" evidence="2">
    <location>
        <begin position="9"/>
        <end position="324"/>
    </location>
</feature>
<feature type="transmembrane region" description="Helical" evidence="1">
    <location>
        <begin position="244"/>
        <end position="260"/>
    </location>
</feature>
<keyword evidence="1" id="KW-0812">Transmembrane</keyword>
<feature type="transmembrane region" description="Helical" evidence="1">
    <location>
        <begin position="204"/>
        <end position="224"/>
    </location>
</feature>